<gene>
    <name evidence="4" type="ORF">GUITHDRAFT_105904</name>
</gene>
<evidence type="ECO:0000256" key="2">
    <source>
        <dbReference type="SAM" id="SignalP"/>
    </source>
</evidence>
<dbReference type="AlphaFoldDB" id="L1JJ31"/>
<dbReference type="RefSeq" id="XP_005835277.1">
    <property type="nucleotide sequence ID" value="XM_005835220.1"/>
</dbReference>
<keyword evidence="2" id="KW-0732">Signal</keyword>
<evidence type="ECO:0000259" key="3">
    <source>
        <dbReference type="PROSITE" id="PS50076"/>
    </source>
</evidence>
<evidence type="ECO:0000313" key="4">
    <source>
        <dbReference type="EMBL" id="EKX48297.1"/>
    </source>
</evidence>
<dbReference type="Gene3D" id="1.10.287.110">
    <property type="entry name" value="DnaJ domain"/>
    <property type="match status" value="1"/>
</dbReference>
<dbReference type="PANTHER" id="PTHR24074">
    <property type="entry name" value="CO-CHAPERONE PROTEIN DJLA"/>
    <property type="match status" value="1"/>
</dbReference>
<dbReference type="InterPro" id="IPR036869">
    <property type="entry name" value="J_dom_sf"/>
</dbReference>
<dbReference type="PRINTS" id="PR00625">
    <property type="entry name" value="JDOMAIN"/>
</dbReference>
<proteinExistence type="predicted"/>
<organism evidence="4">
    <name type="scientific">Guillardia theta (strain CCMP2712)</name>
    <name type="common">Cryptophyte</name>
    <dbReference type="NCBI Taxonomy" id="905079"/>
    <lineage>
        <taxon>Eukaryota</taxon>
        <taxon>Cryptophyceae</taxon>
        <taxon>Pyrenomonadales</taxon>
        <taxon>Geminigeraceae</taxon>
        <taxon>Guillardia</taxon>
    </lineage>
</organism>
<dbReference type="eggNOG" id="ENOG502S7YF">
    <property type="taxonomic scope" value="Eukaryota"/>
</dbReference>
<dbReference type="EMBL" id="JH992986">
    <property type="protein sequence ID" value="EKX48297.1"/>
    <property type="molecule type" value="Genomic_DNA"/>
</dbReference>
<dbReference type="PaxDb" id="55529-EKX48297"/>
<feature type="signal peptide" evidence="2">
    <location>
        <begin position="1"/>
        <end position="21"/>
    </location>
</feature>
<reference evidence="4 6" key="1">
    <citation type="journal article" date="2012" name="Nature">
        <title>Algal genomes reveal evolutionary mosaicism and the fate of nucleomorphs.</title>
        <authorList>
            <consortium name="DOE Joint Genome Institute"/>
            <person name="Curtis B.A."/>
            <person name="Tanifuji G."/>
            <person name="Burki F."/>
            <person name="Gruber A."/>
            <person name="Irimia M."/>
            <person name="Maruyama S."/>
            <person name="Arias M.C."/>
            <person name="Ball S.G."/>
            <person name="Gile G.H."/>
            <person name="Hirakawa Y."/>
            <person name="Hopkins J.F."/>
            <person name="Kuo A."/>
            <person name="Rensing S.A."/>
            <person name="Schmutz J."/>
            <person name="Symeonidi A."/>
            <person name="Elias M."/>
            <person name="Eveleigh R.J."/>
            <person name="Herman E.K."/>
            <person name="Klute M.J."/>
            <person name="Nakayama T."/>
            <person name="Obornik M."/>
            <person name="Reyes-Prieto A."/>
            <person name="Armbrust E.V."/>
            <person name="Aves S.J."/>
            <person name="Beiko R.G."/>
            <person name="Coutinho P."/>
            <person name="Dacks J.B."/>
            <person name="Durnford D.G."/>
            <person name="Fast N.M."/>
            <person name="Green B.R."/>
            <person name="Grisdale C.J."/>
            <person name="Hempel F."/>
            <person name="Henrissat B."/>
            <person name="Hoppner M.P."/>
            <person name="Ishida K."/>
            <person name="Kim E."/>
            <person name="Koreny L."/>
            <person name="Kroth P.G."/>
            <person name="Liu Y."/>
            <person name="Malik S.B."/>
            <person name="Maier U.G."/>
            <person name="McRose D."/>
            <person name="Mock T."/>
            <person name="Neilson J.A."/>
            <person name="Onodera N.T."/>
            <person name="Poole A.M."/>
            <person name="Pritham E.J."/>
            <person name="Richards T.A."/>
            <person name="Rocap G."/>
            <person name="Roy S.W."/>
            <person name="Sarai C."/>
            <person name="Schaack S."/>
            <person name="Shirato S."/>
            <person name="Slamovits C.H."/>
            <person name="Spencer D.F."/>
            <person name="Suzuki S."/>
            <person name="Worden A.Z."/>
            <person name="Zauner S."/>
            <person name="Barry K."/>
            <person name="Bell C."/>
            <person name="Bharti A.K."/>
            <person name="Crow J.A."/>
            <person name="Grimwood J."/>
            <person name="Kramer R."/>
            <person name="Lindquist E."/>
            <person name="Lucas S."/>
            <person name="Salamov A."/>
            <person name="McFadden G.I."/>
            <person name="Lane C.E."/>
            <person name="Keeling P.J."/>
            <person name="Gray M.W."/>
            <person name="Grigoriev I.V."/>
            <person name="Archibald J.M."/>
        </authorList>
    </citation>
    <scope>NUCLEOTIDE SEQUENCE</scope>
    <source>
        <strain evidence="4 6">CCMP2712</strain>
    </source>
</reference>
<dbReference type="Pfam" id="PF00226">
    <property type="entry name" value="DnaJ"/>
    <property type="match status" value="1"/>
</dbReference>
<evidence type="ECO:0000256" key="1">
    <source>
        <dbReference type="SAM" id="MobiDB-lite"/>
    </source>
</evidence>
<dbReference type="InterPro" id="IPR050817">
    <property type="entry name" value="DjlA_DnaK_co-chaperone"/>
</dbReference>
<dbReference type="CDD" id="cd06257">
    <property type="entry name" value="DnaJ"/>
    <property type="match status" value="1"/>
</dbReference>
<dbReference type="KEGG" id="gtt:GUITHDRAFT_105904"/>
<accession>L1JJ31</accession>
<dbReference type="Proteomes" id="UP000011087">
    <property type="component" value="Unassembled WGS sequence"/>
</dbReference>
<feature type="chain" id="PRO_5008771416" description="J domain-containing protein" evidence="2">
    <location>
        <begin position="22"/>
        <end position="310"/>
    </location>
</feature>
<dbReference type="OMA" id="SQSWYES"/>
<dbReference type="STRING" id="905079.L1JJ31"/>
<dbReference type="OrthoDB" id="10250354at2759"/>
<dbReference type="GeneID" id="17304907"/>
<dbReference type="HOGENOM" id="CLU_898479_0_0_1"/>
<evidence type="ECO:0000313" key="5">
    <source>
        <dbReference type="EnsemblProtists" id="EKX48297"/>
    </source>
</evidence>
<evidence type="ECO:0000313" key="6">
    <source>
        <dbReference type="Proteomes" id="UP000011087"/>
    </source>
</evidence>
<feature type="domain" description="J" evidence="3">
    <location>
        <begin position="188"/>
        <end position="261"/>
    </location>
</feature>
<name>L1JJ31_GUITC</name>
<dbReference type="SUPFAM" id="SSF46565">
    <property type="entry name" value="Chaperone J-domain"/>
    <property type="match status" value="1"/>
</dbReference>
<dbReference type="EnsemblProtists" id="EKX48297">
    <property type="protein sequence ID" value="EKX48297"/>
    <property type="gene ID" value="GUITHDRAFT_105904"/>
</dbReference>
<protein>
    <recommendedName>
        <fullName evidence="3">J domain-containing protein</fullName>
    </recommendedName>
</protein>
<dbReference type="SMART" id="SM00271">
    <property type="entry name" value="DnaJ"/>
    <property type="match status" value="1"/>
</dbReference>
<keyword evidence="6" id="KW-1185">Reference proteome</keyword>
<dbReference type="InterPro" id="IPR001623">
    <property type="entry name" value="DnaJ_domain"/>
</dbReference>
<sequence length="310" mass="33953">MRRTLLILLASVALSADICSGFVSTPRFGLSPQVSQSGRCASLAATKTKKKDSKPASGGFGKAAKSATTTIDPAILSRYVVSIRMPKAGTLPAGYEQLSDWVPTAVMAIRWVGDSLEGNPILQGMADANLIAPLVVKKMCREIWECACQGSPSLRRLPRNFIEYAYEPLDNFGDVMEEVNSKKDDVQRAYQTLGLAKGASAAEVKAAHRKLIVTLHPDRTSSLPDDEKLAAEERFRQVQSAYECLGGGMGDSTQSWYENLGGKARKDFCGPVQFANVPSEDLLEFWDFAVCPLETEISQNFIMRNMMRKE</sequence>
<feature type="region of interest" description="Disordered" evidence="1">
    <location>
        <begin position="44"/>
        <end position="64"/>
    </location>
</feature>
<reference evidence="6" key="2">
    <citation type="submission" date="2012-11" db="EMBL/GenBank/DDBJ databases">
        <authorList>
            <person name="Kuo A."/>
            <person name="Curtis B.A."/>
            <person name="Tanifuji G."/>
            <person name="Burki F."/>
            <person name="Gruber A."/>
            <person name="Irimia M."/>
            <person name="Maruyama S."/>
            <person name="Arias M.C."/>
            <person name="Ball S.G."/>
            <person name="Gile G.H."/>
            <person name="Hirakawa Y."/>
            <person name="Hopkins J.F."/>
            <person name="Rensing S.A."/>
            <person name="Schmutz J."/>
            <person name="Symeonidi A."/>
            <person name="Elias M."/>
            <person name="Eveleigh R.J."/>
            <person name="Herman E.K."/>
            <person name="Klute M.J."/>
            <person name="Nakayama T."/>
            <person name="Obornik M."/>
            <person name="Reyes-Prieto A."/>
            <person name="Armbrust E.V."/>
            <person name="Aves S.J."/>
            <person name="Beiko R.G."/>
            <person name="Coutinho P."/>
            <person name="Dacks J.B."/>
            <person name="Durnford D.G."/>
            <person name="Fast N.M."/>
            <person name="Green B.R."/>
            <person name="Grisdale C."/>
            <person name="Hempe F."/>
            <person name="Henrissat B."/>
            <person name="Hoppner M.P."/>
            <person name="Ishida K.-I."/>
            <person name="Kim E."/>
            <person name="Koreny L."/>
            <person name="Kroth P.G."/>
            <person name="Liu Y."/>
            <person name="Malik S.-B."/>
            <person name="Maier U.G."/>
            <person name="McRose D."/>
            <person name="Mock T."/>
            <person name="Neilson J.A."/>
            <person name="Onodera N.T."/>
            <person name="Poole A.M."/>
            <person name="Pritham E.J."/>
            <person name="Richards T.A."/>
            <person name="Rocap G."/>
            <person name="Roy S.W."/>
            <person name="Sarai C."/>
            <person name="Schaack S."/>
            <person name="Shirato S."/>
            <person name="Slamovits C.H."/>
            <person name="Spencer D.F."/>
            <person name="Suzuki S."/>
            <person name="Worden A.Z."/>
            <person name="Zauner S."/>
            <person name="Barry K."/>
            <person name="Bell C."/>
            <person name="Bharti A.K."/>
            <person name="Crow J.A."/>
            <person name="Grimwood J."/>
            <person name="Kramer R."/>
            <person name="Lindquist E."/>
            <person name="Lucas S."/>
            <person name="Salamov A."/>
            <person name="McFadden G.I."/>
            <person name="Lane C.E."/>
            <person name="Keeling P.J."/>
            <person name="Gray M.W."/>
            <person name="Grigoriev I.V."/>
            <person name="Archibald J.M."/>
        </authorList>
    </citation>
    <scope>NUCLEOTIDE SEQUENCE</scope>
    <source>
        <strain evidence="6">CCMP2712</strain>
    </source>
</reference>
<reference evidence="5" key="3">
    <citation type="submission" date="2016-03" db="UniProtKB">
        <authorList>
            <consortium name="EnsemblProtists"/>
        </authorList>
    </citation>
    <scope>IDENTIFICATION</scope>
</reference>
<dbReference type="PROSITE" id="PS50076">
    <property type="entry name" value="DNAJ_2"/>
    <property type="match status" value="1"/>
</dbReference>